<dbReference type="EMBL" id="JBHFFA010000006">
    <property type="protein sequence ID" value="KAL2621905.1"/>
    <property type="molecule type" value="Genomic_DNA"/>
</dbReference>
<reference evidence="2 3" key="1">
    <citation type="submission" date="2024-09" db="EMBL/GenBank/DDBJ databases">
        <title>Chromosome-scale assembly of Riccia fluitans.</title>
        <authorList>
            <person name="Paukszto L."/>
            <person name="Sawicki J."/>
            <person name="Karawczyk K."/>
            <person name="Piernik-Szablinska J."/>
            <person name="Szczecinska M."/>
            <person name="Mazdziarz M."/>
        </authorList>
    </citation>
    <scope>NUCLEOTIDE SEQUENCE [LARGE SCALE GENOMIC DNA]</scope>
    <source>
        <strain evidence="2">Rf_01</strain>
        <tissue evidence="2">Aerial parts of the thallus</tissue>
    </source>
</reference>
<comment type="caution">
    <text evidence="2">The sequence shown here is derived from an EMBL/GenBank/DDBJ whole genome shotgun (WGS) entry which is preliminary data.</text>
</comment>
<name>A0ABD1Y5P3_9MARC</name>
<proteinExistence type="predicted"/>
<feature type="compositionally biased region" description="Basic and acidic residues" evidence="1">
    <location>
        <begin position="1"/>
        <end position="10"/>
    </location>
</feature>
<organism evidence="2 3">
    <name type="scientific">Riccia fluitans</name>
    <dbReference type="NCBI Taxonomy" id="41844"/>
    <lineage>
        <taxon>Eukaryota</taxon>
        <taxon>Viridiplantae</taxon>
        <taxon>Streptophyta</taxon>
        <taxon>Embryophyta</taxon>
        <taxon>Marchantiophyta</taxon>
        <taxon>Marchantiopsida</taxon>
        <taxon>Marchantiidae</taxon>
        <taxon>Marchantiales</taxon>
        <taxon>Ricciaceae</taxon>
        <taxon>Riccia</taxon>
    </lineage>
</organism>
<feature type="region of interest" description="Disordered" evidence="1">
    <location>
        <begin position="1"/>
        <end position="106"/>
    </location>
</feature>
<feature type="compositionally biased region" description="Basic and acidic residues" evidence="1">
    <location>
        <begin position="24"/>
        <end position="49"/>
    </location>
</feature>
<sequence>MRIETDDGKPTTKGQLTRYGPINADKKTKDSTCGDRTEAAKAKLLEKTESLNSQRAKPKHNEHTMRKQRGNRPKKINTPERNHQLQHPTWTPPLVAETECQRCKQK</sequence>
<evidence type="ECO:0000313" key="2">
    <source>
        <dbReference type="EMBL" id="KAL2621905.1"/>
    </source>
</evidence>
<keyword evidence="3" id="KW-1185">Reference proteome</keyword>
<feature type="compositionally biased region" description="Basic residues" evidence="1">
    <location>
        <begin position="66"/>
        <end position="75"/>
    </location>
</feature>
<evidence type="ECO:0000256" key="1">
    <source>
        <dbReference type="SAM" id="MobiDB-lite"/>
    </source>
</evidence>
<dbReference type="Proteomes" id="UP001605036">
    <property type="component" value="Unassembled WGS sequence"/>
</dbReference>
<protein>
    <submittedName>
        <fullName evidence="2">Uncharacterized protein</fullName>
    </submittedName>
</protein>
<dbReference type="AlphaFoldDB" id="A0ABD1Y5P3"/>
<evidence type="ECO:0000313" key="3">
    <source>
        <dbReference type="Proteomes" id="UP001605036"/>
    </source>
</evidence>
<accession>A0ABD1Y5P3</accession>
<gene>
    <name evidence="2" type="ORF">R1flu_002110</name>
</gene>